<dbReference type="Gene3D" id="3.40.720.10">
    <property type="entry name" value="Alkaline Phosphatase, subunit A"/>
    <property type="match status" value="1"/>
</dbReference>
<proteinExistence type="predicted"/>
<organism evidence="1 2">
    <name type="scientific">Sulfuracidifex metallicus DSM 6482 = JCM 9184</name>
    <dbReference type="NCBI Taxonomy" id="523847"/>
    <lineage>
        <taxon>Archaea</taxon>
        <taxon>Thermoproteota</taxon>
        <taxon>Thermoprotei</taxon>
        <taxon>Sulfolobales</taxon>
        <taxon>Sulfolobaceae</taxon>
        <taxon>Sulfuracidifex</taxon>
    </lineage>
</organism>
<evidence type="ECO:0008006" key="3">
    <source>
        <dbReference type="Google" id="ProtNLM"/>
    </source>
</evidence>
<dbReference type="InterPro" id="IPR017850">
    <property type="entry name" value="Alkaline_phosphatase_core_sf"/>
</dbReference>
<dbReference type="OrthoDB" id="33550at2157"/>
<dbReference type="InterPro" id="IPR002591">
    <property type="entry name" value="Phosphodiest/P_Trfase"/>
</dbReference>
<keyword evidence="2" id="KW-1185">Reference proteome</keyword>
<sequence length="241" mass="26989">MESQVKKYDGKENLDEEKQEDFFPEDLLRLTSLTDVAKDVRNSLYGAEGKLVNGDKVLLILTDGLGWNLFKETGIEGCQKIRSVFPTITITAITTLITAESPGEHGILGWKIYDKRKGRIVDLLSSLRRDENIDFDMPSSFLRRNESIFVTPFAGSSKLLLSKLTGAEVRNYYTPYDSLSTLMSSLKGKRFSLFYIPYVDTVSHHYGPSSLETAEAVREVSKIVKKAVDIGKSQGFTVVIT</sequence>
<dbReference type="Proteomes" id="UP000470772">
    <property type="component" value="Unassembled WGS sequence"/>
</dbReference>
<dbReference type="AlphaFoldDB" id="A0A6A9QKZ3"/>
<gene>
    <name evidence="1" type="ORF">GC250_10995</name>
</gene>
<name>A0A6A9QKZ3_SULME</name>
<accession>A0A6A9QKZ3</accession>
<dbReference type="SUPFAM" id="SSF53649">
    <property type="entry name" value="Alkaline phosphatase-like"/>
    <property type="match status" value="1"/>
</dbReference>
<reference evidence="1 2" key="1">
    <citation type="submission" date="2019-10" db="EMBL/GenBank/DDBJ databases">
        <title>Sequencing and Assembly of Multiple Reported Metal-Biooxidizing Members of the Extremely Thermoacidophilic Archaeal Family Sulfolobaceae.</title>
        <authorList>
            <person name="Counts J.A."/>
            <person name="Kelly R.M."/>
        </authorList>
    </citation>
    <scope>NUCLEOTIDE SEQUENCE [LARGE SCALE GENOMIC DNA]</scope>
    <source>
        <strain evidence="1 2">DSM 6482</strain>
    </source>
</reference>
<dbReference type="RefSeq" id="WP_054838429.1">
    <property type="nucleotide sequence ID" value="NZ_BBBY01000009.1"/>
</dbReference>
<evidence type="ECO:0000313" key="1">
    <source>
        <dbReference type="EMBL" id="MUN29947.1"/>
    </source>
</evidence>
<protein>
    <recommendedName>
        <fullName evidence="3">Alkaline phosphatase family protein</fullName>
    </recommendedName>
</protein>
<dbReference type="EMBL" id="WGGD01000005">
    <property type="protein sequence ID" value="MUN29947.1"/>
    <property type="molecule type" value="Genomic_DNA"/>
</dbReference>
<dbReference type="GO" id="GO:0016787">
    <property type="term" value="F:hydrolase activity"/>
    <property type="evidence" value="ECO:0007669"/>
    <property type="project" value="UniProtKB-ARBA"/>
</dbReference>
<evidence type="ECO:0000313" key="2">
    <source>
        <dbReference type="Proteomes" id="UP000470772"/>
    </source>
</evidence>
<comment type="caution">
    <text evidence="1">The sequence shown here is derived from an EMBL/GenBank/DDBJ whole genome shotgun (WGS) entry which is preliminary data.</text>
</comment>
<dbReference type="PANTHER" id="PTHR10151:SF120">
    <property type="entry name" value="BIS(5'-ADENOSYL)-TRIPHOSPHATASE"/>
    <property type="match status" value="1"/>
</dbReference>
<dbReference type="Pfam" id="PF01663">
    <property type="entry name" value="Phosphodiest"/>
    <property type="match status" value="1"/>
</dbReference>
<dbReference type="PANTHER" id="PTHR10151">
    <property type="entry name" value="ECTONUCLEOTIDE PYROPHOSPHATASE/PHOSPHODIESTERASE"/>
    <property type="match status" value="1"/>
</dbReference>